<sequence>MYLRQRTIICTNENARKENAAPFLHVTQGEARRLQTRIYIQYVLVDVKKLHLQSALVLVSSLLSRGRPAQRQTVQQQAARPAAKGHKTKHATSNYASLYYVPPLPQICR</sequence>
<name>A0A9W6BBE4_9CHLO</name>
<evidence type="ECO:0000313" key="3">
    <source>
        <dbReference type="Proteomes" id="UP001165080"/>
    </source>
</evidence>
<dbReference type="EMBL" id="BRXU01000002">
    <property type="protein sequence ID" value="GLC48963.1"/>
    <property type="molecule type" value="Genomic_DNA"/>
</dbReference>
<evidence type="ECO:0000256" key="1">
    <source>
        <dbReference type="SAM" id="MobiDB-lite"/>
    </source>
</evidence>
<accession>A0A9W6BBE4</accession>
<gene>
    <name evidence="2" type="primary">PLESTB004346</name>
    <name evidence="2" type="ORF">PLESTB_000167700</name>
</gene>
<proteinExistence type="predicted"/>
<evidence type="ECO:0000313" key="2">
    <source>
        <dbReference type="EMBL" id="GLC48963.1"/>
    </source>
</evidence>
<dbReference type="AlphaFoldDB" id="A0A9W6BBE4"/>
<keyword evidence="3" id="KW-1185">Reference proteome</keyword>
<feature type="compositionally biased region" description="Low complexity" evidence="1">
    <location>
        <begin position="68"/>
        <end position="82"/>
    </location>
</feature>
<comment type="caution">
    <text evidence="2">The sequence shown here is derived from an EMBL/GenBank/DDBJ whole genome shotgun (WGS) entry which is preliminary data.</text>
</comment>
<organism evidence="2 3">
    <name type="scientific">Pleodorina starrii</name>
    <dbReference type="NCBI Taxonomy" id="330485"/>
    <lineage>
        <taxon>Eukaryota</taxon>
        <taxon>Viridiplantae</taxon>
        <taxon>Chlorophyta</taxon>
        <taxon>core chlorophytes</taxon>
        <taxon>Chlorophyceae</taxon>
        <taxon>CS clade</taxon>
        <taxon>Chlamydomonadales</taxon>
        <taxon>Volvocaceae</taxon>
        <taxon>Pleodorina</taxon>
    </lineage>
</organism>
<dbReference type="Proteomes" id="UP001165080">
    <property type="component" value="Unassembled WGS sequence"/>
</dbReference>
<protein>
    <submittedName>
        <fullName evidence="2">Uncharacterized protein</fullName>
    </submittedName>
</protein>
<reference evidence="2 3" key="1">
    <citation type="journal article" date="2023" name="Commun. Biol.">
        <title>Reorganization of the ancestral sex-determining regions during the evolution of trioecy in Pleodorina starrii.</title>
        <authorList>
            <person name="Takahashi K."/>
            <person name="Suzuki S."/>
            <person name="Kawai-Toyooka H."/>
            <person name="Yamamoto K."/>
            <person name="Hamaji T."/>
            <person name="Ootsuki R."/>
            <person name="Yamaguchi H."/>
            <person name="Kawachi M."/>
            <person name="Higashiyama T."/>
            <person name="Nozaki H."/>
        </authorList>
    </citation>
    <scope>NUCLEOTIDE SEQUENCE [LARGE SCALE GENOMIC DNA]</scope>
    <source>
        <strain evidence="2 3">NIES-4479</strain>
    </source>
</reference>
<feature type="region of interest" description="Disordered" evidence="1">
    <location>
        <begin position="68"/>
        <end position="90"/>
    </location>
</feature>